<dbReference type="PANTHER" id="PTHR12447:SF31">
    <property type="entry name" value="LD31969P"/>
    <property type="match status" value="1"/>
</dbReference>
<evidence type="ECO:0000256" key="2">
    <source>
        <dbReference type="ARBA" id="ARBA00004603"/>
    </source>
</evidence>
<dbReference type="Gene3D" id="1.25.40.20">
    <property type="entry name" value="Ankyrin repeat-containing domain"/>
    <property type="match status" value="1"/>
</dbReference>
<dbReference type="AlphaFoldDB" id="A0A0N4UR81"/>
<dbReference type="Pfam" id="PF12796">
    <property type="entry name" value="Ank_2"/>
    <property type="match status" value="1"/>
</dbReference>
<evidence type="ECO:0000256" key="5">
    <source>
        <dbReference type="ARBA" id="ARBA00023136"/>
    </source>
</evidence>
<dbReference type="STRING" id="318479.A0A0N4UR81"/>
<dbReference type="PANTHER" id="PTHR12447">
    <property type="entry name" value="ANKYRIN REPEAT DOMAIN-CONTAINING PROTEIN 13"/>
    <property type="match status" value="1"/>
</dbReference>
<dbReference type="WBParaSite" id="DME_0001055301-mRNA-1">
    <property type="protein sequence ID" value="DME_0001055301-mRNA-1"/>
    <property type="gene ID" value="DME_0001055301"/>
</dbReference>
<evidence type="ECO:0000313" key="10">
    <source>
        <dbReference type="Proteomes" id="UP000038040"/>
    </source>
</evidence>
<evidence type="ECO:0000256" key="1">
    <source>
        <dbReference type="ARBA" id="ARBA00004236"/>
    </source>
</evidence>
<protein>
    <submittedName>
        <fullName evidence="12">ANK_REP_REGION domain-containing protein</fullName>
    </submittedName>
</protein>
<dbReference type="Proteomes" id="UP000274756">
    <property type="component" value="Unassembled WGS sequence"/>
</dbReference>
<dbReference type="SMART" id="SM00248">
    <property type="entry name" value="ANK"/>
    <property type="match status" value="1"/>
</dbReference>
<evidence type="ECO:0000256" key="6">
    <source>
        <dbReference type="ARBA" id="ARBA00024956"/>
    </source>
</evidence>
<evidence type="ECO:0000313" key="12">
    <source>
        <dbReference type="WBParaSite" id="DME_0001055301-mRNA-1"/>
    </source>
</evidence>
<dbReference type="PROSITE" id="PS50297">
    <property type="entry name" value="ANK_REP_REGION"/>
    <property type="match status" value="1"/>
</dbReference>
<evidence type="ECO:0000256" key="4">
    <source>
        <dbReference type="ARBA" id="ARBA00022737"/>
    </source>
</evidence>
<dbReference type="OrthoDB" id="1585644at2759"/>
<feature type="domain" description="Ankyrin repeat" evidence="8">
    <location>
        <begin position="143"/>
        <end position="444"/>
    </location>
</feature>
<dbReference type="SUPFAM" id="SSF48403">
    <property type="entry name" value="Ankyrin repeat"/>
    <property type="match status" value="1"/>
</dbReference>
<dbReference type="InterPro" id="IPR002110">
    <property type="entry name" value="Ankyrin_rpt"/>
</dbReference>
<dbReference type="PROSITE" id="PS50088">
    <property type="entry name" value="ANK_REPEAT"/>
    <property type="match status" value="1"/>
</dbReference>
<dbReference type="Pfam" id="PF11904">
    <property type="entry name" value="ANKRD13_C"/>
    <property type="match status" value="1"/>
</dbReference>
<keyword evidence="4" id="KW-0677">Repeat</keyword>
<reference evidence="12" key="1">
    <citation type="submission" date="2017-02" db="UniProtKB">
        <authorList>
            <consortium name="WormBaseParasite"/>
        </authorList>
    </citation>
    <scope>IDENTIFICATION</scope>
</reference>
<evidence type="ECO:0000259" key="8">
    <source>
        <dbReference type="Pfam" id="PF11904"/>
    </source>
</evidence>
<name>A0A0N4UR81_DRAME</name>
<dbReference type="PROSITE" id="PS50330">
    <property type="entry name" value="UIM"/>
    <property type="match status" value="1"/>
</dbReference>
<dbReference type="GO" id="GO:0005770">
    <property type="term" value="C:late endosome"/>
    <property type="evidence" value="ECO:0007669"/>
    <property type="project" value="UniProtKB-SubCell"/>
</dbReference>
<organism evidence="10 12">
    <name type="scientific">Dracunculus medinensis</name>
    <name type="common">Guinea worm</name>
    <dbReference type="NCBI Taxonomy" id="318479"/>
    <lineage>
        <taxon>Eukaryota</taxon>
        <taxon>Metazoa</taxon>
        <taxon>Ecdysozoa</taxon>
        <taxon>Nematoda</taxon>
        <taxon>Chromadorea</taxon>
        <taxon>Rhabditida</taxon>
        <taxon>Spirurina</taxon>
        <taxon>Dracunculoidea</taxon>
        <taxon>Dracunculidae</taxon>
        <taxon>Dracunculus</taxon>
    </lineage>
</organism>
<evidence type="ECO:0000256" key="3">
    <source>
        <dbReference type="ARBA" id="ARBA00022475"/>
    </source>
</evidence>
<gene>
    <name evidence="9" type="ORF">DME_LOCUS3983</name>
</gene>
<reference evidence="9 11" key="2">
    <citation type="submission" date="2018-11" db="EMBL/GenBank/DDBJ databases">
        <authorList>
            <consortium name="Pathogen Informatics"/>
        </authorList>
    </citation>
    <scope>NUCLEOTIDE SEQUENCE [LARGE SCALE GENOMIC DNA]</scope>
</reference>
<dbReference type="InterPro" id="IPR036770">
    <property type="entry name" value="Ankyrin_rpt-contain_sf"/>
</dbReference>
<dbReference type="Proteomes" id="UP000038040">
    <property type="component" value="Unplaced"/>
</dbReference>
<proteinExistence type="predicted"/>
<evidence type="ECO:0000256" key="7">
    <source>
        <dbReference type="PROSITE-ProRule" id="PRU00023"/>
    </source>
</evidence>
<keyword evidence="3" id="KW-1003">Cell membrane</keyword>
<dbReference type="InterPro" id="IPR021832">
    <property type="entry name" value="ANKRD13"/>
</dbReference>
<dbReference type="GO" id="GO:0005886">
    <property type="term" value="C:plasma membrane"/>
    <property type="evidence" value="ECO:0007669"/>
    <property type="project" value="UniProtKB-SubCell"/>
</dbReference>
<keyword evidence="7" id="KW-0040">ANK repeat</keyword>
<dbReference type="EMBL" id="UYYG01000238">
    <property type="protein sequence ID" value="VDN54010.1"/>
    <property type="molecule type" value="Genomic_DNA"/>
</dbReference>
<accession>A0A0N4UR81</accession>
<dbReference type="InterPro" id="IPR003903">
    <property type="entry name" value="UIM_dom"/>
</dbReference>
<feature type="repeat" description="ANK" evidence="7">
    <location>
        <begin position="27"/>
        <end position="59"/>
    </location>
</feature>
<keyword evidence="5" id="KW-0472">Membrane</keyword>
<dbReference type="InterPro" id="IPR055285">
    <property type="entry name" value="ANKRD13_C"/>
</dbReference>
<sequence length="583" mass="67301">MISKEEIIRSEYPLHWAVFRNDFQDLSRRTPLMLAVTVGHLECARILLERGADATLQSADFWSVSQEAICLGNHDFLQLILKYRDYQRALKRNLAMERLLNLLKETDDFYAEMSWEFTSWLPLVSKMCPSDTYKIYKRGSDVRIDTTLVGFDSSSNWKRGNQTFMFRVTDNNQPEIIIIDHTSKTAMIQLMVTSDNIADYEPSYANICSRLSSPVEVTYVDVDKIGFERIRTNGFFSWLTSSNLTETINGYECKVFNASNVELITKTRVEHLSEQDKERYKQEENSSALMAVLKLVENRQECTDEMKRTGSDVYCGLTSLQYLDKEYNMDGCDIGKPKQVYKKSNSFRATVWLCDQYPLDLQEQVMPIIDLMSVNNAHFVRLKNFIQLQLPAGFPVKVEIPLFHVVSARITFANVNKLGTFVSPFINDQVTIDGKAFEIPSDYHISVGDDFSMYSSCLATKFANPSGQIARRQIPEDELYLQFALEQSLREATWNDFTVENRDDMSSIGSAYDRDLALAIEESIRCLRLELSRSGVSLSPEFPDDEFNRVLRLSEEECEQRRRNQLEQDEELERVLQLSLIEK</sequence>
<comment type="subcellular location">
    <subcellularLocation>
        <location evidence="1">Cell membrane</location>
    </subcellularLocation>
    <subcellularLocation>
        <location evidence="2">Late endosome</location>
    </subcellularLocation>
</comment>
<evidence type="ECO:0000313" key="11">
    <source>
        <dbReference type="Proteomes" id="UP000274756"/>
    </source>
</evidence>
<comment type="function">
    <text evidence="6">Ubiquitin-binding protein that specifically recognizes and binds 'Lys-63'-linked ubiquitin. Does not bind 'Lys-48'-linked ubiquitin. Positively regulates the internalization of ligand-activated EGFR by binding to the Ub moiety of ubiquitinated EGFR at the cell membrane.</text>
</comment>
<keyword evidence="11" id="KW-1185">Reference proteome</keyword>
<evidence type="ECO:0000313" key="9">
    <source>
        <dbReference type="EMBL" id="VDN54010.1"/>
    </source>
</evidence>